<name>A0ABU6ABP5_9PSEU</name>
<organism evidence="1 2">
    <name type="scientific">Saccharopolyspora mangrovi</name>
    <dbReference type="NCBI Taxonomy" id="3082379"/>
    <lineage>
        <taxon>Bacteria</taxon>
        <taxon>Bacillati</taxon>
        <taxon>Actinomycetota</taxon>
        <taxon>Actinomycetes</taxon>
        <taxon>Pseudonocardiales</taxon>
        <taxon>Pseudonocardiaceae</taxon>
        <taxon>Saccharopolyspora</taxon>
    </lineage>
</organism>
<gene>
    <name evidence="1" type="ORF">R4I43_16360</name>
</gene>
<dbReference type="RefSeq" id="WP_324266477.1">
    <property type="nucleotide sequence ID" value="NZ_JAWLNX010000010.1"/>
</dbReference>
<sequence length="83" mass="9275">MWRTEVNIGARMWAISTARVGMDSTGAEVFETTVIEPCGEAAESVRHSSPAEQARRIHDLFVADYGQQPGAVVVERLSRPWRF</sequence>
<protein>
    <submittedName>
        <fullName evidence="1">Uncharacterized protein</fullName>
    </submittedName>
</protein>
<dbReference type="EMBL" id="JAWLNX010000010">
    <property type="protein sequence ID" value="MEB3368982.1"/>
    <property type="molecule type" value="Genomic_DNA"/>
</dbReference>
<evidence type="ECO:0000313" key="1">
    <source>
        <dbReference type="EMBL" id="MEB3368982.1"/>
    </source>
</evidence>
<accession>A0ABU6ABP5</accession>
<reference evidence="1 2" key="1">
    <citation type="submission" date="2023-10" db="EMBL/GenBank/DDBJ databases">
        <title>Saccharopolyspora sp. nov., isolated from mangrove soil.</title>
        <authorList>
            <person name="Lu Y."/>
            <person name="Liu W."/>
        </authorList>
    </citation>
    <scope>NUCLEOTIDE SEQUENCE [LARGE SCALE GENOMIC DNA]</scope>
    <source>
        <strain evidence="1 2">S2-29</strain>
    </source>
</reference>
<dbReference type="Proteomes" id="UP001327093">
    <property type="component" value="Unassembled WGS sequence"/>
</dbReference>
<proteinExistence type="predicted"/>
<comment type="caution">
    <text evidence="1">The sequence shown here is derived from an EMBL/GenBank/DDBJ whole genome shotgun (WGS) entry which is preliminary data.</text>
</comment>
<evidence type="ECO:0000313" key="2">
    <source>
        <dbReference type="Proteomes" id="UP001327093"/>
    </source>
</evidence>
<keyword evidence="2" id="KW-1185">Reference proteome</keyword>